<feature type="transmembrane region" description="Helical" evidence="8">
    <location>
        <begin position="313"/>
        <end position="331"/>
    </location>
</feature>
<keyword evidence="11" id="KW-1185">Reference proteome</keyword>
<keyword evidence="3 8" id="KW-0813">Transport</keyword>
<evidence type="ECO:0000313" key="11">
    <source>
        <dbReference type="Proteomes" id="UP001208938"/>
    </source>
</evidence>
<feature type="transmembrane region" description="Helical" evidence="8">
    <location>
        <begin position="94"/>
        <end position="116"/>
    </location>
</feature>
<dbReference type="InterPro" id="IPR029020">
    <property type="entry name" value="Ammonium/urea_transptr"/>
</dbReference>
<feature type="domain" description="Ammonium transporter AmtB-like" evidence="9">
    <location>
        <begin position="7"/>
        <end position="388"/>
    </location>
</feature>
<dbReference type="InterPro" id="IPR018047">
    <property type="entry name" value="Ammonium_transpt_CS"/>
</dbReference>
<reference evidence="10 11" key="1">
    <citation type="submission" date="2022-10" db="EMBL/GenBank/DDBJ databases">
        <title>Pararhodobacter sp. nov., isolated from marine algae.</title>
        <authorList>
            <person name="Choi B.J."/>
            <person name="Kim J.M."/>
            <person name="Lee J.K."/>
            <person name="Choi D.G."/>
            <person name="Jeon C.O."/>
        </authorList>
    </citation>
    <scope>NUCLEOTIDE SEQUENCE [LARGE SCALE GENOMIC DNA]</scope>
    <source>
        <strain evidence="10 11">ZQ420</strain>
    </source>
</reference>
<evidence type="ECO:0000256" key="8">
    <source>
        <dbReference type="RuleBase" id="RU362002"/>
    </source>
</evidence>
<keyword evidence="6 8" id="KW-0472">Membrane</keyword>
<feature type="transmembrane region" description="Helical" evidence="8">
    <location>
        <begin position="123"/>
        <end position="144"/>
    </location>
</feature>
<evidence type="ECO:0000259" key="9">
    <source>
        <dbReference type="Pfam" id="PF00909"/>
    </source>
</evidence>
<gene>
    <name evidence="10" type="ORF">OKW52_13265</name>
</gene>
<dbReference type="EMBL" id="JAPDFL010000001">
    <property type="protein sequence ID" value="MCW1933200.1"/>
    <property type="molecule type" value="Genomic_DNA"/>
</dbReference>
<dbReference type="Proteomes" id="UP001208938">
    <property type="component" value="Unassembled WGS sequence"/>
</dbReference>
<comment type="subcellular location">
    <subcellularLocation>
        <location evidence="8">Cell membrane</location>
        <topology evidence="8">Multi-pass membrane protein</topology>
    </subcellularLocation>
    <subcellularLocation>
        <location evidence="1">Membrane</location>
        <topology evidence="1">Multi-pass membrane protein</topology>
    </subcellularLocation>
</comment>
<evidence type="ECO:0000256" key="7">
    <source>
        <dbReference type="ARBA" id="ARBA00023177"/>
    </source>
</evidence>
<dbReference type="RefSeq" id="WP_264506142.1">
    <property type="nucleotide sequence ID" value="NZ_JAPDFL010000001.1"/>
</dbReference>
<feature type="transmembrane region" description="Helical" evidence="8">
    <location>
        <begin position="6"/>
        <end position="28"/>
    </location>
</feature>
<dbReference type="SUPFAM" id="SSF111352">
    <property type="entry name" value="Ammonium transporter"/>
    <property type="match status" value="1"/>
</dbReference>
<comment type="caution">
    <text evidence="10">The sequence shown here is derived from an EMBL/GenBank/DDBJ whole genome shotgun (WGS) entry which is preliminary data.</text>
</comment>
<evidence type="ECO:0000256" key="6">
    <source>
        <dbReference type="ARBA" id="ARBA00023136"/>
    </source>
</evidence>
<evidence type="ECO:0000313" key="10">
    <source>
        <dbReference type="EMBL" id="MCW1933200.1"/>
    </source>
</evidence>
<feature type="transmembrane region" description="Helical" evidence="8">
    <location>
        <begin position="226"/>
        <end position="246"/>
    </location>
</feature>
<sequence>MNAADTAFLITATALVLFMTLPALALFYGGLVRARNVLSVFMHVFSLACLMSVLWLAFGYSIAFGEGNALWGGLGKVFLTGVDADSLSGTVPEVLFFTFQMTFAIITPALIVGAYVERIGYGFVLVFSALWMLLVYAPVVHWIWGGGFLSDGGIFGAIGTRDFAGGIVVHETAGLAALVIALALGPRLHRTTPPHQPGMVMMGAAMLWVGWFGFNGGSALAANGQAAMAITVTHLSAAAASLTWGLWERIKFGRTSMVGLVTGTIAGLASITPASGYVGPVAALVIGGVAGILCQEAVNLLRNRLKLDDTLDVFAVHGVGGIFGTIMIAVLGHGAWAAQLGALAIVGVWTVVVSFALVKLVGLVTPLRVDAETETSGLDIMVHGERAYDITS</sequence>
<evidence type="ECO:0000256" key="2">
    <source>
        <dbReference type="ARBA" id="ARBA00005887"/>
    </source>
</evidence>
<feature type="transmembrane region" description="Helical" evidence="8">
    <location>
        <begin position="40"/>
        <end position="63"/>
    </location>
</feature>
<evidence type="ECO:0000256" key="5">
    <source>
        <dbReference type="ARBA" id="ARBA00022989"/>
    </source>
</evidence>
<dbReference type="Gene3D" id="1.10.3430.10">
    <property type="entry name" value="Ammonium transporter AmtB like domains"/>
    <property type="match status" value="1"/>
</dbReference>
<evidence type="ECO:0000256" key="3">
    <source>
        <dbReference type="ARBA" id="ARBA00022448"/>
    </source>
</evidence>
<feature type="transmembrane region" description="Helical" evidence="8">
    <location>
        <begin position="281"/>
        <end position="301"/>
    </location>
</feature>
<accession>A0ABT3H065</accession>
<keyword evidence="4 8" id="KW-0812">Transmembrane</keyword>
<evidence type="ECO:0000256" key="1">
    <source>
        <dbReference type="ARBA" id="ARBA00004141"/>
    </source>
</evidence>
<dbReference type="Pfam" id="PF00909">
    <property type="entry name" value="Ammonium_transp"/>
    <property type="match status" value="1"/>
</dbReference>
<proteinExistence type="inferred from homology"/>
<feature type="transmembrane region" description="Helical" evidence="8">
    <location>
        <begin position="197"/>
        <end position="214"/>
    </location>
</feature>
<feature type="transmembrane region" description="Helical" evidence="8">
    <location>
        <begin position="258"/>
        <end position="275"/>
    </location>
</feature>
<feature type="transmembrane region" description="Helical" evidence="8">
    <location>
        <begin position="164"/>
        <end position="185"/>
    </location>
</feature>
<keyword evidence="5 8" id="KW-1133">Transmembrane helix</keyword>
<dbReference type="InterPro" id="IPR001905">
    <property type="entry name" value="Ammonium_transpt"/>
</dbReference>
<name>A0ABT3H065_9RHOB</name>
<dbReference type="InterPro" id="IPR024041">
    <property type="entry name" value="NH4_transpt_AmtB-like_dom"/>
</dbReference>
<dbReference type="PANTHER" id="PTHR43029">
    <property type="entry name" value="AMMONIUM TRANSPORTER MEP2"/>
    <property type="match status" value="1"/>
</dbReference>
<dbReference type="PROSITE" id="PS01219">
    <property type="entry name" value="AMMONIUM_TRANSP"/>
    <property type="match status" value="1"/>
</dbReference>
<dbReference type="NCBIfam" id="TIGR00836">
    <property type="entry name" value="amt"/>
    <property type="match status" value="1"/>
</dbReference>
<keyword evidence="7 8" id="KW-0924">Ammonia transport</keyword>
<evidence type="ECO:0000256" key="4">
    <source>
        <dbReference type="ARBA" id="ARBA00022692"/>
    </source>
</evidence>
<organism evidence="10 11">
    <name type="scientific">Pararhodobacter zhoushanensis</name>
    <dbReference type="NCBI Taxonomy" id="2479545"/>
    <lineage>
        <taxon>Bacteria</taxon>
        <taxon>Pseudomonadati</taxon>
        <taxon>Pseudomonadota</taxon>
        <taxon>Alphaproteobacteria</taxon>
        <taxon>Rhodobacterales</taxon>
        <taxon>Paracoccaceae</taxon>
        <taxon>Pararhodobacter</taxon>
    </lineage>
</organism>
<comment type="similarity">
    <text evidence="2 8">Belongs to the ammonia transporter channel (TC 1.A.11.2) family.</text>
</comment>
<protein>
    <recommendedName>
        <fullName evidence="8">Ammonium transporter</fullName>
    </recommendedName>
</protein>
<dbReference type="PANTHER" id="PTHR43029:SF10">
    <property type="entry name" value="AMMONIUM TRANSPORTER MEP2"/>
    <property type="match status" value="1"/>
</dbReference>
<feature type="transmembrane region" description="Helical" evidence="8">
    <location>
        <begin position="337"/>
        <end position="358"/>
    </location>
</feature>